<dbReference type="PANTHER" id="PTHR23236">
    <property type="entry name" value="EUKARYOTIC TRANSLATION INITIATION FACTOR 4B/4H"/>
    <property type="match status" value="1"/>
</dbReference>
<feature type="compositionally biased region" description="Gly residues" evidence="4">
    <location>
        <begin position="68"/>
        <end position="80"/>
    </location>
</feature>
<name>A0A813L5U9_POLGL</name>
<dbReference type="Pfam" id="PF00076">
    <property type="entry name" value="RRM_1"/>
    <property type="match status" value="1"/>
</dbReference>
<evidence type="ECO:0000256" key="1">
    <source>
        <dbReference type="ARBA" id="ARBA00022737"/>
    </source>
</evidence>
<dbReference type="Gene3D" id="3.30.70.330">
    <property type="match status" value="1"/>
</dbReference>
<feature type="non-terminal residue" evidence="6">
    <location>
        <position position="1"/>
    </location>
</feature>
<feature type="compositionally biased region" description="Basic residues" evidence="4">
    <location>
        <begin position="112"/>
        <end position="137"/>
    </location>
</feature>
<dbReference type="InterPro" id="IPR000504">
    <property type="entry name" value="RRM_dom"/>
</dbReference>
<evidence type="ECO:0000313" key="7">
    <source>
        <dbReference type="Proteomes" id="UP000626109"/>
    </source>
</evidence>
<sequence>VTEEDLRKRFSEAGQVSSVRVIIDKESGRPKGFGFVEFHSSQDAENALRLLQGADICGRPVRLDIPQGKGGGGGGGGGKGDYGRAGNFGGAPMRPAMSTERGKDVFADRSASRSRRRRSSRSRSRSSRRSPRSRSRSKREGKEVIQPASEIA</sequence>
<dbReference type="Proteomes" id="UP000626109">
    <property type="component" value="Unassembled WGS sequence"/>
</dbReference>
<keyword evidence="1" id="KW-0677">Repeat</keyword>
<reference evidence="6" key="1">
    <citation type="submission" date="2021-02" db="EMBL/GenBank/DDBJ databases">
        <authorList>
            <person name="Dougan E. K."/>
            <person name="Rhodes N."/>
            <person name="Thang M."/>
            <person name="Chan C."/>
        </authorList>
    </citation>
    <scope>NUCLEOTIDE SEQUENCE</scope>
</reference>
<dbReference type="AlphaFoldDB" id="A0A813L5U9"/>
<dbReference type="GO" id="GO:0003723">
    <property type="term" value="F:RNA binding"/>
    <property type="evidence" value="ECO:0007669"/>
    <property type="project" value="UniProtKB-UniRule"/>
</dbReference>
<dbReference type="PROSITE" id="PS50102">
    <property type="entry name" value="RRM"/>
    <property type="match status" value="1"/>
</dbReference>
<dbReference type="SUPFAM" id="SSF54928">
    <property type="entry name" value="RNA-binding domain, RBD"/>
    <property type="match status" value="1"/>
</dbReference>
<dbReference type="InterPro" id="IPR035979">
    <property type="entry name" value="RBD_domain_sf"/>
</dbReference>
<feature type="region of interest" description="Disordered" evidence="4">
    <location>
        <begin position="62"/>
        <end position="152"/>
    </location>
</feature>
<organism evidence="6 7">
    <name type="scientific">Polarella glacialis</name>
    <name type="common">Dinoflagellate</name>
    <dbReference type="NCBI Taxonomy" id="89957"/>
    <lineage>
        <taxon>Eukaryota</taxon>
        <taxon>Sar</taxon>
        <taxon>Alveolata</taxon>
        <taxon>Dinophyceae</taxon>
        <taxon>Suessiales</taxon>
        <taxon>Suessiaceae</taxon>
        <taxon>Polarella</taxon>
    </lineage>
</organism>
<accession>A0A813L5U9</accession>
<keyword evidence="2 3" id="KW-0694">RNA-binding</keyword>
<feature type="domain" description="RRM" evidence="5">
    <location>
        <begin position="1"/>
        <end position="68"/>
    </location>
</feature>
<evidence type="ECO:0000313" key="6">
    <source>
        <dbReference type="EMBL" id="CAE8723149.1"/>
    </source>
</evidence>
<feature type="compositionally biased region" description="Basic and acidic residues" evidence="4">
    <location>
        <begin position="100"/>
        <end position="111"/>
    </location>
</feature>
<gene>
    <name evidence="6" type="ORF">PGLA2088_LOCUS42950</name>
</gene>
<dbReference type="PANTHER" id="PTHR23236:SF119">
    <property type="entry name" value="NUCLEAR RNA-BINDING PROTEIN SART-3"/>
    <property type="match status" value="1"/>
</dbReference>
<evidence type="ECO:0000256" key="3">
    <source>
        <dbReference type="PROSITE-ProRule" id="PRU00176"/>
    </source>
</evidence>
<protein>
    <recommendedName>
        <fullName evidence="5">RRM domain-containing protein</fullName>
    </recommendedName>
</protein>
<dbReference type="EMBL" id="CAJNNW010034558">
    <property type="protein sequence ID" value="CAE8723149.1"/>
    <property type="molecule type" value="Genomic_DNA"/>
</dbReference>
<evidence type="ECO:0000256" key="4">
    <source>
        <dbReference type="SAM" id="MobiDB-lite"/>
    </source>
</evidence>
<evidence type="ECO:0000259" key="5">
    <source>
        <dbReference type="PROSITE" id="PS50102"/>
    </source>
</evidence>
<proteinExistence type="predicted"/>
<dbReference type="InterPro" id="IPR012677">
    <property type="entry name" value="Nucleotide-bd_a/b_plait_sf"/>
</dbReference>
<comment type="caution">
    <text evidence="6">The sequence shown here is derived from an EMBL/GenBank/DDBJ whole genome shotgun (WGS) entry which is preliminary data.</text>
</comment>
<dbReference type="SMART" id="SM00360">
    <property type="entry name" value="RRM"/>
    <property type="match status" value="1"/>
</dbReference>
<evidence type="ECO:0000256" key="2">
    <source>
        <dbReference type="ARBA" id="ARBA00022884"/>
    </source>
</evidence>